<dbReference type="SMR" id="C5A4D9"/>
<dbReference type="CAZy" id="CBM48">
    <property type="family name" value="Carbohydrate-Binding Module Family 48"/>
</dbReference>
<dbReference type="Proteomes" id="UP000001488">
    <property type="component" value="Chromosome"/>
</dbReference>
<dbReference type="SUPFAM" id="SSF81296">
    <property type="entry name" value="E set domains"/>
    <property type="match status" value="2"/>
</dbReference>
<proteinExistence type="predicted"/>
<dbReference type="GO" id="GO:0004553">
    <property type="term" value="F:hydrolase activity, hydrolyzing O-glycosyl compounds"/>
    <property type="evidence" value="ECO:0007669"/>
    <property type="project" value="InterPro"/>
</dbReference>
<name>C5A4D9_THEGJ</name>
<evidence type="ECO:0000259" key="3">
    <source>
        <dbReference type="SMART" id="SM00642"/>
    </source>
</evidence>
<sequence length="638" mass="73589">MYKTFGFVEDPVFGRLARVEFSIPYRGERYAYLLGSFNAFNEGSFRMERRGSRWFIRVLLPEGVWRYAFSLEGRFERDPENENVETYRRPSYKFEKEVSVAGVIGPEPVYHSPSLLYLYTFGGRVNFVLRAKKGYLVSSTLILKGKDIEMRKRASDELFDYFGAEVGNLEGPVEYSFLGESSEGPFELGPFSAVPIALKAPEWPLERVFYQVMPDRFAGNCLRDSGNFCGGDLWGLKERLDHIAGLGFNALYLTPIFESTTYHGYDVVDYFHVSRRLGGDEAFDELVKELRRRGIKLILDGVFHHTSFFHPYFQDVVEKGERSRYVGFYRILGFPVVSKRFLRALDSGLLPGDTRSAPMGAEWNYESFYSVWLMPRLNSDSEEVFEFVVNVMGYWLKKADGWRLDVAHGVPPDFWVRVRERMPSSAYLIGEVMDDARLYLFRGFHGVMNYALYDAILKFFAFGEISAEEFLNELELISVRYGPAEYYAYNFLDNHDTERFLDLVHDERLYLCALAFLMTYKGIPAVFYGDEIGLRGRKGGGLDAGRTPMKWREENWNREILETTRELIHLRRNSKALQFGTFRPLLFRGRTIVYERAIDGESLVVAINCSEVHVKVSLPGGKSLNLPPLSFRIVDTGR</sequence>
<dbReference type="AlphaFoldDB" id="C5A4D9"/>
<dbReference type="PANTHER" id="PTHR10357:SF210">
    <property type="entry name" value="MALTODEXTRIN GLUCOSIDASE"/>
    <property type="match status" value="1"/>
</dbReference>
<dbReference type="InterPro" id="IPR006047">
    <property type="entry name" value="GH13_cat_dom"/>
</dbReference>
<dbReference type="GO" id="GO:0005975">
    <property type="term" value="P:carbohydrate metabolic process"/>
    <property type="evidence" value="ECO:0007669"/>
    <property type="project" value="InterPro"/>
</dbReference>
<gene>
    <name evidence="4" type="ordered locus">TGAM_0599</name>
</gene>
<accession>C5A4D9</accession>
<evidence type="ECO:0000256" key="2">
    <source>
        <dbReference type="ARBA" id="ARBA00023295"/>
    </source>
</evidence>
<dbReference type="SUPFAM" id="SSF51011">
    <property type="entry name" value="Glycosyl hydrolase domain"/>
    <property type="match status" value="1"/>
</dbReference>
<dbReference type="RefSeq" id="WP_015858219.1">
    <property type="nucleotide sequence ID" value="NC_012804.1"/>
</dbReference>
<dbReference type="SUPFAM" id="SSF51445">
    <property type="entry name" value="(Trans)glycosidases"/>
    <property type="match status" value="1"/>
</dbReference>
<keyword evidence="1 4" id="KW-0378">Hydrolase</keyword>
<keyword evidence="5" id="KW-1185">Reference proteome</keyword>
<dbReference type="Gene3D" id="2.60.40.1180">
    <property type="entry name" value="Golgi alpha-mannosidase II"/>
    <property type="match status" value="1"/>
</dbReference>
<dbReference type="SMART" id="SM00642">
    <property type="entry name" value="Aamy"/>
    <property type="match status" value="1"/>
</dbReference>
<dbReference type="Gene3D" id="3.20.20.80">
    <property type="entry name" value="Glycosidases"/>
    <property type="match status" value="1"/>
</dbReference>
<feature type="domain" description="Glycosyl hydrolase family 13 catalytic" evidence="3">
    <location>
        <begin position="211"/>
        <end position="571"/>
    </location>
</feature>
<dbReference type="EMBL" id="CP001398">
    <property type="protein sequence ID" value="ACS33101.1"/>
    <property type="molecule type" value="Genomic_DNA"/>
</dbReference>
<dbReference type="InterPro" id="IPR014756">
    <property type="entry name" value="Ig_E-set"/>
</dbReference>
<keyword evidence="2 4" id="KW-0326">Glycosidase</keyword>
<dbReference type="CDD" id="cd11338">
    <property type="entry name" value="AmyAc_CMD"/>
    <property type="match status" value="1"/>
</dbReference>
<dbReference type="PaxDb" id="593117-TGAM_0599"/>
<evidence type="ECO:0000256" key="1">
    <source>
        <dbReference type="ARBA" id="ARBA00022801"/>
    </source>
</evidence>
<dbReference type="PANTHER" id="PTHR10357">
    <property type="entry name" value="ALPHA-AMYLASE FAMILY MEMBER"/>
    <property type="match status" value="1"/>
</dbReference>
<dbReference type="CAZy" id="CBM34">
    <property type="family name" value="Carbohydrate-Binding Module Family 34"/>
</dbReference>
<dbReference type="KEGG" id="tga:TGAM_0599"/>
<dbReference type="CAZy" id="GH13">
    <property type="family name" value="Glycoside Hydrolase Family 13"/>
</dbReference>
<dbReference type="InterPro" id="IPR013783">
    <property type="entry name" value="Ig-like_fold"/>
</dbReference>
<dbReference type="CDD" id="cd02857">
    <property type="entry name" value="E_set_CDase_PDE_N"/>
    <property type="match status" value="1"/>
</dbReference>
<dbReference type="Pfam" id="PF00128">
    <property type="entry name" value="Alpha-amylase"/>
    <property type="match status" value="1"/>
</dbReference>
<dbReference type="InterPro" id="IPR017853">
    <property type="entry name" value="GH"/>
</dbReference>
<dbReference type="STRING" id="593117.TGAM_0599"/>
<evidence type="ECO:0000313" key="4">
    <source>
        <dbReference type="EMBL" id="ACS33101.1"/>
    </source>
</evidence>
<dbReference type="Gene3D" id="2.60.40.10">
    <property type="entry name" value="Immunoglobulins"/>
    <property type="match status" value="2"/>
</dbReference>
<dbReference type="eggNOG" id="arCOG02948">
    <property type="taxonomic scope" value="Archaea"/>
</dbReference>
<dbReference type="EC" id="3.2.1.-" evidence="4"/>
<evidence type="ECO:0000313" key="5">
    <source>
        <dbReference type="Proteomes" id="UP000001488"/>
    </source>
</evidence>
<dbReference type="OrthoDB" id="34423at2157"/>
<dbReference type="GeneID" id="7987222"/>
<dbReference type="InterPro" id="IPR013780">
    <property type="entry name" value="Glyco_hydro_b"/>
</dbReference>
<dbReference type="PATRIC" id="fig|593117.10.peg.597"/>
<reference evidence="4 5" key="1">
    <citation type="journal article" date="2007" name="Genome Biol.">
        <title>Genome analysis and genome-wide proteomics of Thermococcus gammatolerans, the most radioresistant organism known amongst the Archaea.</title>
        <authorList>
            <person name="Zivanovic Y."/>
            <person name="Armengaud J."/>
            <person name="Lagorce A."/>
            <person name="Leplat C."/>
            <person name="Guerin P."/>
            <person name="Dutertre M."/>
            <person name="Anthouard V."/>
            <person name="Forterre P."/>
            <person name="Wincker P."/>
            <person name="Confalonieri F."/>
        </authorList>
    </citation>
    <scope>NUCLEOTIDE SEQUENCE [LARGE SCALE GENOMIC DNA]</scope>
    <source>
        <strain evidence="5">DSM 15229 / JCM 11827 / EJ3</strain>
    </source>
</reference>
<protein>
    <submittedName>
        <fullName evidence="4">Maltogenic alpha-amylase</fullName>
        <ecNumber evidence="4">3.2.1.-</ecNumber>
    </submittedName>
</protein>
<dbReference type="InterPro" id="IPR004185">
    <property type="entry name" value="Glyco_hydro_13_lg-like_dom"/>
</dbReference>
<dbReference type="HOGENOM" id="CLU_006462_6_2_2"/>
<organism evidence="4 5">
    <name type="scientific">Thermococcus gammatolerans (strain DSM 15229 / JCM 11827 / EJ3)</name>
    <dbReference type="NCBI Taxonomy" id="593117"/>
    <lineage>
        <taxon>Archaea</taxon>
        <taxon>Methanobacteriati</taxon>
        <taxon>Methanobacteriota</taxon>
        <taxon>Thermococci</taxon>
        <taxon>Thermococcales</taxon>
        <taxon>Thermococcaceae</taxon>
        <taxon>Thermococcus</taxon>
    </lineage>
</organism>